<keyword evidence="3" id="KW-1185">Reference proteome</keyword>
<gene>
    <name evidence="2" type="ORF">cyc_00664</name>
</gene>
<comment type="caution">
    <text evidence="2">The sequence shown here is derived from an EMBL/GenBank/DDBJ whole genome shotgun (WGS) entry which is preliminary data.</text>
</comment>
<reference evidence="2 3" key="1">
    <citation type="journal article" date="2016" name="BMC Genomics">
        <title>Comparative genomics reveals Cyclospora cayetanensis possesses coccidia-like metabolism and invasion components but unique surface antigens.</title>
        <authorList>
            <person name="Liu S."/>
            <person name="Wang L."/>
            <person name="Zheng H."/>
            <person name="Xu Z."/>
            <person name="Roellig D.M."/>
            <person name="Li N."/>
            <person name="Frace M.A."/>
            <person name="Tang K."/>
            <person name="Arrowood M.J."/>
            <person name="Moss D.M."/>
            <person name="Zhang L."/>
            <person name="Feng Y."/>
            <person name="Xiao L."/>
        </authorList>
    </citation>
    <scope>NUCLEOTIDE SEQUENCE [LARGE SCALE GENOMIC DNA]</scope>
    <source>
        <strain evidence="2 3">CHN_HEN01</strain>
    </source>
</reference>
<proteinExistence type="predicted"/>
<name>A0A1D3CR70_9EIME</name>
<dbReference type="InParanoid" id="A0A1D3CR70"/>
<organism evidence="2 3">
    <name type="scientific">Cyclospora cayetanensis</name>
    <dbReference type="NCBI Taxonomy" id="88456"/>
    <lineage>
        <taxon>Eukaryota</taxon>
        <taxon>Sar</taxon>
        <taxon>Alveolata</taxon>
        <taxon>Apicomplexa</taxon>
        <taxon>Conoidasida</taxon>
        <taxon>Coccidia</taxon>
        <taxon>Eucoccidiorida</taxon>
        <taxon>Eimeriorina</taxon>
        <taxon>Eimeriidae</taxon>
        <taxon>Cyclospora</taxon>
    </lineage>
</organism>
<evidence type="ECO:0000313" key="2">
    <source>
        <dbReference type="EMBL" id="OEH73709.1"/>
    </source>
</evidence>
<feature type="region of interest" description="Disordered" evidence="1">
    <location>
        <begin position="122"/>
        <end position="141"/>
    </location>
</feature>
<accession>A0A1D3CR70</accession>
<evidence type="ECO:0000256" key="1">
    <source>
        <dbReference type="SAM" id="MobiDB-lite"/>
    </source>
</evidence>
<sequence length="180" mass="19444">MQHAASTEAFSSIAKLSFHSAPLDHTTLHSGELPALFPLHCFDPGASRGEERRIVKRAFLRALMLALSGLLHRCRSGRHLLLLLTVAHYAFCRIDSPAPRSVSSVDAISPAARWGESAFCPRRETREGGKKRPQISRNLSRPGVALADEHSTLAAGYGGLSTSALQKRRPPSLRGGGAVF</sequence>
<evidence type="ECO:0000313" key="3">
    <source>
        <dbReference type="Proteomes" id="UP000095192"/>
    </source>
</evidence>
<dbReference type="EMBL" id="JROU02002250">
    <property type="protein sequence ID" value="OEH73709.1"/>
    <property type="molecule type" value="Genomic_DNA"/>
</dbReference>
<dbReference type="Proteomes" id="UP000095192">
    <property type="component" value="Unassembled WGS sequence"/>
</dbReference>
<dbReference type="VEuPathDB" id="ToxoDB:cyc_00664"/>
<protein>
    <submittedName>
        <fullName evidence="2">Uncharacterized protein</fullName>
    </submittedName>
</protein>
<dbReference type="AlphaFoldDB" id="A0A1D3CR70"/>